<reference evidence="10 11" key="1">
    <citation type="submission" date="2019-09" db="EMBL/GenBank/DDBJ databases">
        <title>Genome sequencing of strain KACC 21233.</title>
        <authorList>
            <person name="Heo J."/>
            <person name="Kim S.-J."/>
            <person name="Kim J.-S."/>
            <person name="Hong S.-B."/>
            <person name="Kwon S.-W."/>
        </authorList>
    </citation>
    <scope>NUCLEOTIDE SEQUENCE [LARGE SCALE GENOMIC DNA]</scope>
    <source>
        <strain evidence="10 11">KACC 21233</strain>
    </source>
</reference>
<feature type="transmembrane region" description="Helical" evidence="7">
    <location>
        <begin position="589"/>
        <end position="613"/>
    </location>
</feature>
<organism evidence="10 11">
    <name type="scientific">Acetobacter vaccinii</name>
    <dbReference type="NCBI Taxonomy" id="2592655"/>
    <lineage>
        <taxon>Bacteria</taxon>
        <taxon>Pseudomonadati</taxon>
        <taxon>Pseudomonadota</taxon>
        <taxon>Alphaproteobacteria</taxon>
        <taxon>Acetobacterales</taxon>
        <taxon>Acetobacteraceae</taxon>
        <taxon>Acetobacter</taxon>
    </lineage>
</organism>
<evidence type="ECO:0000313" key="11">
    <source>
        <dbReference type="Proteomes" id="UP000324536"/>
    </source>
</evidence>
<dbReference type="SUPFAM" id="SSF82861">
    <property type="entry name" value="Mechanosensitive channel protein MscS (YggB), transmembrane region"/>
    <property type="match status" value="1"/>
</dbReference>
<feature type="transmembrane region" description="Helical" evidence="7">
    <location>
        <begin position="231"/>
        <end position="250"/>
    </location>
</feature>
<evidence type="ECO:0000256" key="6">
    <source>
        <dbReference type="ARBA" id="ARBA00023136"/>
    </source>
</evidence>
<feature type="transmembrane region" description="Helical" evidence="7">
    <location>
        <begin position="271"/>
        <end position="296"/>
    </location>
</feature>
<evidence type="ECO:0000256" key="3">
    <source>
        <dbReference type="ARBA" id="ARBA00022475"/>
    </source>
</evidence>
<dbReference type="AlphaFoldDB" id="A0A5C1YK39"/>
<dbReference type="PANTHER" id="PTHR30347">
    <property type="entry name" value="POTASSIUM CHANNEL RELATED"/>
    <property type="match status" value="1"/>
</dbReference>
<name>A0A5C1YK39_9PROT</name>
<proteinExistence type="inferred from homology"/>
<dbReference type="EMBL" id="CP043506">
    <property type="protein sequence ID" value="QEO16616.1"/>
    <property type="molecule type" value="Genomic_DNA"/>
</dbReference>
<keyword evidence="3" id="KW-1003">Cell membrane</keyword>
<gene>
    <name evidence="10" type="ORF">FLP30_01635</name>
</gene>
<dbReference type="InterPro" id="IPR010920">
    <property type="entry name" value="LSM_dom_sf"/>
</dbReference>
<keyword evidence="8" id="KW-0732">Signal</keyword>
<keyword evidence="5 7" id="KW-1133">Transmembrane helix</keyword>
<dbReference type="GO" id="GO:0005886">
    <property type="term" value="C:plasma membrane"/>
    <property type="evidence" value="ECO:0007669"/>
    <property type="project" value="UniProtKB-SubCell"/>
</dbReference>
<dbReference type="OrthoDB" id="9799209at2"/>
<feature type="transmembrane region" description="Helical" evidence="7">
    <location>
        <begin position="308"/>
        <end position="332"/>
    </location>
</feature>
<dbReference type="InterPro" id="IPR023408">
    <property type="entry name" value="MscS_beta-dom_sf"/>
</dbReference>
<evidence type="ECO:0000256" key="5">
    <source>
        <dbReference type="ARBA" id="ARBA00022989"/>
    </source>
</evidence>
<dbReference type="PANTHER" id="PTHR30347:SF9">
    <property type="entry name" value="MINICONDUCTANCE MECHANOSENSITIVE CHANNEL MSCM"/>
    <property type="match status" value="1"/>
</dbReference>
<feature type="transmembrane region" description="Helical" evidence="7">
    <location>
        <begin position="619"/>
        <end position="639"/>
    </location>
</feature>
<dbReference type="GO" id="GO:0008381">
    <property type="term" value="F:mechanosensitive monoatomic ion channel activity"/>
    <property type="evidence" value="ECO:0007669"/>
    <property type="project" value="UniProtKB-ARBA"/>
</dbReference>
<keyword evidence="6 7" id="KW-0472">Membrane</keyword>
<dbReference type="Gene3D" id="2.30.30.60">
    <property type="match status" value="1"/>
</dbReference>
<evidence type="ECO:0000256" key="7">
    <source>
        <dbReference type="SAM" id="Phobius"/>
    </source>
</evidence>
<dbReference type="Pfam" id="PF00924">
    <property type="entry name" value="MS_channel_2nd"/>
    <property type="match status" value="1"/>
</dbReference>
<protein>
    <submittedName>
        <fullName evidence="10">DUF3772 domain-containing protein</fullName>
    </submittedName>
</protein>
<dbReference type="KEGG" id="acek:FLP30_01635"/>
<dbReference type="SUPFAM" id="SSF82689">
    <property type="entry name" value="Mechanosensitive channel protein MscS (YggB), C-terminal domain"/>
    <property type="match status" value="1"/>
</dbReference>
<evidence type="ECO:0000313" key="10">
    <source>
        <dbReference type="EMBL" id="QEO16616.1"/>
    </source>
</evidence>
<keyword evidence="4 7" id="KW-0812">Transmembrane</keyword>
<evidence type="ECO:0000259" key="9">
    <source>
        <dbReference type="Pfam" id="PF00924"/>
    </source>
</evidence>
<feature type="signal peptide" evidence="8">
    <location>
        <begin position="1"/>
        <end position="29"/>
    </location>
</feature>
<feature type="transmembrane region" description="Helical" evidence="7">
    <location>
        <begin position="419"/>
        <end position="441"/>
    </location>
</feature>
<dbReference type="InterPro" id="IPR052702">
    <property type="entry name" value="MscS-like_channel"/>
</dbReference>
<feature type="transmembrane region" description="Helical" evidence="7">
    <location>
        <begin position="549"/>
        <end position="568"/>
    </location>
</feature>
<feature type="transmembrane region" description="Helical" evidence="7">
    <location>
        <begin position="377"/>
        <end position="398"/>
    </location>
</feature>
<comment type="subcellular location">
    <subcellularLocation>
        <location evidence="1">Cell membrane</location>
        <topology evidence="1">Multi-pass membrane protein</topology>
    </subcellularLocation>
</comment>
<evidence type="ECO:0000256" key="4">
    <source>
        <dbReference type="ARBA" id="ARBA00022692"/>
    </source>
</evidence>
<comment type="similarity">
    <text evidence="2">Belongs to the MscS (TC 1.A.23) family.</text>
</comment>
<feature type="transmembrane region" description="Helical" evidence="7">
    <location>
        <begin position="495"/>
        <end position="520"/>
    </location>
</feature>
<evidence type="ECO:0000256" key="8">
    <source>
        <dbReference type="SAM" id="SignalP"/>
    </source>
</evidence>
<dbReference type="Proteomes" id="UP000324536">
    <property type="component" value="Chromosome"/>
</dbReference>
<evidence type="ECO:0000256" key="1">
    <source>
        <dbReference type="ARBA" id="ARBA00004651"/>
    </source>
</evidence>
<evidence type="ECO:0000256" key="2">
    <source>
        <dbReference type="ARBA" id="ARBA00008017"/>
    </source>
</evidence>
<accession>A0A5C1YK39</accession>
<feature type="chain" id="PRO_5022924385" evidence="8">
    <location>
        <begin position="30"/>
        <end position="801"/>
    </location>
</feature>
<feature type="domain" description="Mechanosensitive ion channel MscS" evidence="9">
    <location>
        <begin position="638"/>
        <end position="703"/>
    </location>
</feature>
<dbReference type="InterPro" id="IPR006685">
    <property type="entry name" value="MscS_channel_2nd"/>
</dbReference>
<dbReference type="InterPro" id="IPR011014">
    <property type="entry name" value="MscS_channel_TM-2"/>
</dbReference>
<dbReference type="InterPro" id="IPR011066">
    <property type="entry name" value="MscS_channel_C_sf"/>
</dbReference>
<feature type="transmembrane region" description="Helical" evidence="7">
    <location>
        <begin position="447"/>
        <end position="475"/>
    </location>
</feature>
<sequence>MPRSLLRACLVFCLFLLPALTLGTHHGLAATTQPGTAAQTGANAPFFITDVTESVSDKTLNDMGSALRDIYSSNLLSNPGSQSADNLTKLLQRASALVTQSDALIARIKPYQAVYQNFLDILGPLPAKDAVPEAPAIAEQRALLTRQQQDISARITRLKLYQVEAQQLVSELRQHGSAIKQATLWQRFPAPLGMNFWSGLAASFPQDSARMHTLARQAVALASVALTGKRVFITLGGFVVACIMLALWFASHRPVRRLALRFLPDGPIRPIAATTLRVSIATLACALSFQAVWAVLSFDNPAAEGDLAVLADMVSTQFPLCGFVIELGLCLLSSRSEWRIIPMEDETARRLRLFPTWLAFAMIARGCLRYMDTHSGLSLLCVQFFDGLYTLAVSPLLFAIPRQLHLASGEDSNYPPLALFLRNTAMGVAIACWVAVLSGYIPLAYSVISWLAIMSISLSGLVLFSLLTSTMGHALFPARAPLGRKLLALGLPARLINQACVVIPGLVNILLLVVACAVATSGVNFDPTQILAQLHFFFHGQNDSDGSGFSLDAVLLCIGIPIVGYYAIKVIKAWFSEKFFPTTRLDTGAQASVLGILGYTAWILIGLGMLSVLGVTVQSMTWVVSALSVGIGFGLQSIVQNFVSGIILLAERPVSVGDVVTIAGITGKVERISVRSTDIKLDDKSTMIVPNSQFITSAVKNATLAQKPGVFTVEFALPFASDIHKAMAVMTSTLDTCDAVNANVTPTVSMTAVSDGSAILTGTATACEGLDIKIARNAALFALWQAFQDNNITITVKQTIS</sequence>
<dbReference type="SUPFAM" id="SSF50182">
    <property type="entry name" value="Sm-like ribonucleoproteins"/>
    <property type="match status" value="1"/>
</dbReference>
<dbReference type="Gene3D" id="1.10.287.1260">
    <property type="match status" value="1"/>
</dbReference>
<keyword evidence="11" id="KW-1185">Reference proteome</keyword>
<dbReference type="RefSeq" id="WP_149278057.1">
    <property type="nucleotide sequence ID" value="NZ_CP043506.1"/>
</dbReference>